<sequence>MNTGEHTETHQGSGARAPGQGQGERETALAELRERLADGLARARLTKTQLAQRAKLGRTTVQQAFQQDAPVPSAGTVAALARVLRLPEKELLELRRTATGEAGLPGSGADQGPGRPIGQWDPHDLEVHPAGPTPGPGPASQRVLPGYVRRDHDRALDQAVQDAAEGRSRLLVLVGTSSITGKTGHR</sequence>
<protein>
    <recommendedName>
        <fullName evidence="2">HTH cro/C1-type domain-containing protein</fullName>
    </recommendedName>
</protein>
<dbReference type="CDD" id="cd00093">
    <property type="entry name" value="HTH_XRE"/>
    <property type="match status" value="1"/>
</dbReference>
<dbReference type="PROSITE" id="PS50943">
    <property type="entry name" value="HTH_CROC1"/>
    <property type="match status" value="1"/>
</dbReference>
<dbReference type="Gene3D" id="1.10.260.40">
    <property type="entry name" value="lambda repressor-like DNA-binding domains"/>
    <property type="match status" value="1"/>
</dbReference>
<comment type="caution">
    <text evidence="3">The sequence shown here is derived from an EMBL/GenBank/DDBJ whole genome shotgun (WGS) entry which is preliminary data.</text>
</comment>
<proteinExistence type="predicted"/>
<organism evidence="3 4">
    <name type="scientific">Streptomyces macrosporus</name>
    <dbReference type="NCBI Taxonomy" id="44032"/>
    <lineage>
        <taxon>Bacteria</taxon>
        <taxon>Bacillati</taxon>
        <taxon>Actinomycetota</taxon>
        <taxon>Actinomycetes</taxon>
        <taxon>Kitasatosporales</taxon>
        <taxon>Streptomycetaceae</taxon>
        <taxon>Streptomyces</taxon>
    </lineage>
</organism>
<dbReference type="InterPro" id="IPR001387">
    <property type="entry name" value="Cro/C1-type_HTH"/>
</dbReference>
<dbReference type="SMART" id="SM00530">
    <property type="entry name" value="HTH_XRE"/>
    <property type="match status" value="1"/>
</dbReference>
<accession>A0ABP5X4N9</accession>
<feature type="region of interest" description="Disordered" evidence="1">
    <location>
        <begin position="96"/>
        <end position="121"/>
    </location>
</feature>
<dbReference type="Pfam" id="PF13560">
    <property type="entry name" value="HTH_31"/>
    <property type="match status" value="1"/>
</dbReference>
<dbReference type="SUPFAM" id="SSF47413">
    <property type="entry name" value="lambda repressor-like DNA-binding domains"/>
    <property type="match status" value="1"/>
</dbReference>
<feature type="region of interest" description="Disordered" evidence="1">
    <location>
        <begin position="1"/>
        <end position="27"/>
    </location>
</feature>
<dbReference type="InterPro" id="IPR010982">
    <property type="entry name" value="Lambda_DNA-bd_dom_sf"/>
</dbReference>
<evidence type="ECO:0000313" key="3">
    <source>
        <dbReference type="EMBL" id="GAA2445208.1"/>
    </source>
</evidence>
<gene>
    <name evidence="3" type="ORF">GCM10010405_30790</name>
</gene>
<evidence type="ECO:0000313" key="4">
    <source>
        <dbReference type="Proteomes" id="UP001501638"/>
    </source>
</evidence>
<evidence type="ECO:0000256" key="1">
    <source>
        <dbReference type="SAM" id="MobiDB-lite"/>
    </source>
</evidence>
<dbReference type="RefSeq" id="WP_344323116.1">
    <property type="nucleotide sequence ID" value="NZ_BAAASZ010000022.1"/>
</dbReference>
<keyword evidence="4" id="KW-1185">Reference proteome</keyword>
<dbReference type="EMBL" id="BAAASZ010000022">
    <property type="protein sequence ID" value="GAA2445208.1"/>
    <property type="molecule type" value="Genomic_DNA"/>
</dbReference>
<reference evidence="4" key="1">
    <citation type="journal article" date="2019" name="Int. J. Syst. Evol. Microbiol.">
        <title>The Global Catalogue of Microorganisms (GCM) 10K type strain sequencing project: providing services to taxonomists for standard genome sequencing and annotation.</title>
        <authorList>
            <consortium name="The Broad Institute Genomics Platform"/>
            <consortium name="The Broad Institute Genome Sequencing Center for Infectious Disease"/>
            <person name="Wu L."/>
            <person name="Ma J."/>
        </authorList>
    </citation>
    <scope>NUCLEOTIDE SEQUENCE [LARGE SCALE GENOMIC DNA]</scope>
    <source>
        <strain evidence="4">JCM 6305</strain>
    </source>
</reference>
<dbReference type="Proteomes" id="UP001501638">
    <property type="component" value="Unassembled WGS sequence"/>
</dbReference>
<name>A0ABP5X4N9_9ACTN</name>
<evidence type="ECO:0000259" key="2">
    <source>
        <dbReference type="PROSITE" id="PS50943"/>
    </source>
</evidence>
<feature type="domain" description="HTH cro/C1-type" evidence="2">
    <location>
        <begin position="29"/>
        <end position="91"/>
    </location>
</feature>